<keyword evidence="1" id="KW-0812">Transmembrane</keyword>
<feature type="domain" description="DUF7780" evidence="2">
    <location>
        <begin position="183"/>
        <end position="500"/>
    </location>
</feature>
<reference evidence="3" key="1">
    <citation type="submission" date="2023-04" db="EMBL/GenBank/DDBJ databases">
        <authorList>
            <person name="Vijverberg K."/>
            <person name="Xiong W."/>
            <person name="Schranz E."/>
        </authorList>
    </citation>
    <scope>NUCLEOTIDE SEQUENCE</scope>
</reference>
<feature type="transmembrane region" description="Helical" evidence="1">
    <location>
        <begin position="137"/>
        <end position="160"/>
    </location>
</feature>
<dbReference type="PANTHER" id="PTHR34960">
    <property type="entry name" value="EMB|CAB68146.1-RELATED"/>
    <property type="match status" value="1"/>
</dbReference>
<dbReference type="EMBL" id="OX465084">
    <property type="protein sequence ID" value="CAI9297722.1"/>
    <property type="molecule type" value="Genomic_DNA"/>
</dbReference>
<organism evidence="3 4">
    <name type="scientific">Lactuca saligna</name>
    <name type="common">Willowleaf lettuce</name>
    <dbReference type="NCBI Taxonomy" id="75948"/>
    <lineage>
        <taxon>Eukaryota</taxon>
        <taxon>Viridiplantae</taxon>
        <taxon>Streptophyta</taxon>
        <taxon>Embryophyta</taxon>
        <taxon>Tracheophyta</taxon>
        <taxon>Spermatophyta</taxon>
        <taxon>Magnoliopsida</taxon>
        <taxon>eudicotyledons</taxon>
        <taxon>Gunneridae</taxon>
        <taxon>Pentapetalae</taxon>
        <taxon>asterids</taxon>
        <taxon>campanulids</taxon>
        <taxon>Asterales</taxon>
        <taxon>Asteraceae</taxon>
        <taxon>Cichorioideae</taxon>
        <taxon>Cichorieae</taxon>
        <taxon>Lactucinae</taxon>
        <taxon>Lactuca</taxon>
    </lineage>
</organism>
<keyword evidence="1" id="KW-1133">Transmembrane helix</keyword>
<dbReference type="PANTHER" id="PTHR34960:SF3">
    <property type="entry name" value="TRANSMEMBRANE PROTEIN"/>
    <property type="match status" value="1"/>
</dbReference>
<dbReference type="Proteomes" id="UP001177003">
    <property type="component" value="Chromosome 8"/>
</dbReference>
<evidence type="ECO:0000259" key="2">
    <source>
        <dbReference type="Pfam" id="PF25002"/>
    </source>
</evidence>
<evidence type="ECO:0000313" key="3">
    <source>
        <dbReference type="EMBL" id="CAI9297722.1"/>
    </source>
</evidence>
<sequence length="560" mass="62757">MGLVGCPKVVDWMRIWCQDVKIILPCTKFETNTFKSHKDTRRGSERTTQFYKTEEYRNLEKMVLTGKIKKKNDGGGVGGGGGGGEGWGMDIFLVFFPEEHQQDLSSSTPSSSLSPFRFPTVNTLFKRMNSSQILRRAQSTISICALLIFLMLLLFTLSTFEPNNNFISSRLPNSHTTLRSNSRALQGLGTLYTRGTIAMNNLLLCHVTESVTTKDLKLFLRAFHRSGLASNSDLVFIFPSISTPQSFDNVILEENDFFLKIIGRYKAEMCKGSKVLDFPASFDLTQFVKSGKKVREKGEPIWGGKVKTNNSSLHDCGETDHIESTRISYGSVVGFGVGELDPENSLSGFVDHVPMSLRRWASYPMILGRVRRSYKHVMLVDVKKALLLGDPLSRVKNQSPESVFLQSTPPPLPPLSARHRPKNSENTHQKTNTINTAVIMGGVRGVRRLSAAMLTEIVRATTNKPHNKRKNSVTESGMLSRLAMNEFILKTIRLVTSSESIREARFHCLHGLLTILVNRDYMKSKTLTSSCIDWLVARWCMLCYASCKSLNCNTPPFSQI</sequence>
<evidence type="ECO:0000313" key="4">
    <source>
        <dbReference type="Proteomes" id="UP001177003"/>
    </source>
</evidence>
<dbReference type="InterPro" id="IPR056682">
    <property type="entry name" value="DUF7780"/>
</dbReference>
<protein>
    <recommendedName>
        <fullName evidence="2">DUF7780 domain-containing protein</fullName>
    </recommendedName>
</protein>
<keyword evidence="4" id="KW-1185">Reference proteome</keyword>
<proteinExistence type="predicted"/>
<keyword evidence="1" id="KW-0472">Membrane</keyword>
<dbReference type="AlphaFoldDB" id="A0AA35ZTS0"/>
<evidence type="ECO:0000256" key="1">
    <source>
        <dbReference type="SAM" id="Phobius"/>
    </source>
</evidence>
<gene>
    <name evidence="3" type="ORF">LSALG_LOCUS36511</name>
</gene>
<name>A0AA35ZTS0_LACSI</name>
<dbReference type="Pfam" id="PF25002">
    <property type="entry name" value="DUF7780"/>
    <property type="match status" value="1"/>
</dbReference>
<accession>A0AA35ZTS0</accession>